<evidence type="ECO:0000256" key="2">
    <source>
        <dbReference type="ARBA" id="ARBA00022448"/>
    </source>
</evidence>
<dbReference type="SMART" id="SM00382">
    <property type="entry name" value="AAA"/>
    <property type="match status" value="1"/>
</dbReference>
<dbReference type="SUPFAM" id="SSF52540">
    <property type="entry name" value="P-loop containing nucleoside triphosphate hydrolases"/>
    <property type="match status" value="1"/>
</dbReference>
<dbReference type="InterPro" id="IPR027417">
    <property type="entry name" value="P-loop_NTPase"/>
</dbReference>
<dbReference type="PROSITE" id="PS00211">
    <property type="entry name" value="ABC_TRANSPORTER_1"/>
    <property type="match status" value="1"/>
</dbReference>
<dbReference type="PANTHER" id="PTHR46743:SF2">
    <property type="entry name" value="TEICHOIC ACIDS EXPORT ATP-BINDING PROTEIN TAGH"/>
    <property type="match status" value="1"/>
</dbReference>
<keyword evidence="7" id="KW-1185">Reference proteome</keyword>
<organism evidence="6 7">
    <name type="scientific">Fodinibacter luteus</name>
    <dbReference type="NCBI Taxonomy" id="552064"/>
    <lineage>
        <taxon>Bacteria</taxon>
        <taxon>Bacillati</taxon>
        <taxon>Actinomycetota</taxon>
        <taxon>Actinomycetes</taxon>
        <taxon>Micrococcales</taxon>
        <taxon>Intrasporangiaceae</taxon>
        <taxon>Fodinibacter (ex Wang et al. 2009)</taxon>
    </lineage>
</organism>
<dbReference type="InterPro" id="IPR003593">
    <property type="entry name" value="AAA+_ATPase"/>
</dbReference>
<dbReference type="GO" id="GO:0005524">
    <property type="term" value="F:ATP binding"/>
    <property type="evidence" value="ECO:0007669"/>
    <property type="project" value="UniProtKB-KW"/>
</dbReference>
<comment type="caution">
    <text evidence="6">The sequence shown here is derived from an EMBL/GenBank/DDBJ whole genome shotgun (WGS) entry which is preliminary data.</text>
</comment>
<dbReference type="RefSeq" id="WP_345201700.1">
    <property type="nucleotide sequence ID" value="NZ_BAABGM010000002.1"/>
</dbReference>
<protein>
    <submittedName>
        <fullName evidence="6">ABC transporter ATP-binding protein</fullName>
    </submittedName>
</protein>
<evidence type="ECO:0000256" key="1">
    <source>
        <dbReference type="ARBA" id="ARBA00005417"/>
    </source>
</evidence>
<evidence type="ECO:0000313" key="6">
    <source>
        <dbReference type="EMBL" id="GAA4398154.1"/>
    </source>
</evidence>
<dbReference type="Proteomes" id="UP001500945">
    <property type="component" value="Unassembled WGS sequence"/>
</dbReference>
<dbReference type="Pfam" id="PF00005">
    <property type="entry name" value="ABC_tran"/>
    <property type="match status" value="1"/>
</dbReference>
<comment type="similarity">
    <text evidence="1">Belongs to the ABC transporter superfamily.</text>
</comment>
<evidence type="ECO:0000256" key="3">
    <source>
        <dbReference type="ARBA" id="ARBA00022741"/>
    </source>
</evidence>
<dbReference type="PROSITE" id="PS50893">
    <property type="entry name" value="ABC_TRANSPORTER_2"/>
    <property type="match status" value="1"/>
</dbReference>
<name>A0ABP8JZN0_9MICO</name>
<feature type="domain" description="ABC transporter" evidence="5">
    <location>
        <begin position="22"/>
        <end position="249"/>
    </location>
</feature>
<dbReference type="Gene3D" id="3.40.50.300">
    <property type="entry name" value="P-loop containing nucleotide triphosphate hydrolases"/>
    <property type="match status" value="1"/>
</dbReference>
<proteinExistence type="inferred from homology"/>
<keyword evidence="3" id="KW-0547">Nucleotide-binding</keyword>
<dbReference type="InterPro" id="IPR003439">
    <property type="entry name" value="ABC_transporter-like_ATP-bd"/>
</dbReference>
<evidence type="ECO:0000313" key="7">
    <source>
        <dbReference type="Proteomes" id="UP001500945"/>
    </source>
</evidence>
<accession>A0ABP8JZN0</accession>
<sequence>MSVVISAQGVGIEFYTSRRRKMQVRELLFHGRASTSTDTFWALRDVGFDIHRGEAVGLVGGNGSGKSTLLKVIAGVLLPDTGTVRVDGGVAPLIELTGGFRGELTCRDNLWIQAGLHGLSKDQIEERFEDIVDFAGPQVRAALDRPYRHLSSGMQVRLGFAVISSLDEPIFLVDEVLAVGDKAFREKCYTRMESLLAEGRTLFLVSHSEKDLKRFGTRGLYLRAGELVMDGPMDEVLARYNEDQGTTRA</sequence>
<reference evidence="7" key="1">
    <citation type="journal article" date="2019" name="Int. J. Syst. Evol. Microbiol.">
        <title>The Global Catalogue of Microorganisms (GCM) 10K type strain sequencing project: providing services to taxonomists for standard genome sequencing and annotation.</title>
        <authorList>
            <consortium name="The Broad Institute Genomics Platform"/>
            <consortium name="The Broad Institute Genome Sequencing Center for Infectious Disease"/>
            <person name="Wu L."/>
            <person name="Ma J."/>
        </authorList>
    </citation>
    <scope>NUCLEOTIDE SEQUENCE [LARGE SCALE GENOMIC DNA]</scope>
    <source>
        <strain evidence="7">JCM 17809</strain>
    </source>
</reference>
<dbReference type="InterPro" id="IPR015860">
    <property type="entry name" value="ABC_transpr_TagH-like"/>
</dbReference>
<dbReference type="InterPro" id="IPR017871">
    <property type="entry name" value="ABC_transporter-like_CS"/>
</dbReference>
<keyword evidence="2" id="KW-0813">Transport</keyword>
<dbReference type="PANTHER" id="PTHR46743">
    <property type="entry name" value="TEICHOIC ACIDS EXPORT ATP-BINDING PROTEIN TAGH"/>
    <property type="match status" value="1"/>
</dbReference>
<keyword evidence="4 6" id="KW-0067">ATP-binding</keyword>
<dbReference type="CDD" id="cd03220">
    <property type="entry name" value="ABC_KpsT_Wzt"/>
    <property type="match status" value="1"/>
</dbReference>
<dbReference type="EMBL" id="BAABGM010000002">
    <property type="protein sequence ID" value="GAA4398154.1"/>
    <property type="molecule type" value="Genomic_DNA"/>
</dbReference>
<evidence type="ECO:0000259" key="5">
    <source>
        <dbReference type="PROSITE" id="PS50893"/>
    </source>
</evidence>
<dbReference type="InterPro" id="IPR050683">
    <property type="entry name" value="Bact_Polysacc_Export_ATP-bd"/>
</dbReference>
<gene>
    <name evidence="6" type="ORF">GCM10023168_03890</name>
</gene>
<evidence type="ECO:0000256" key="4">
    <source>
        <dbReference type="ARBA" id="ARBA00022840"/>
    </source>
</evidence>